<dbReference type="EMBL" id="JBEDUW010000001">
    <property type="protein sequence ID" value="KAK9950299.1"/>
    <property type="molecule type" value="Genomic_DNA"/>
</dbReference>
<sequence>MRGQRAVALTEEDHGGCIGARSAAHGGARLEIWGHRPVGGDDGDRRARARRCRGVVTGLAEKRRSRGLSIDDEWVQRWRAIEMSGWHG</sequence>
<proteinExistence type="predicted"/>
<evidence type="ECO:0000313" key="1">
    <source>
        <dbReference type="EMBL" id="KAK9950299.1"/>
    </source>
</evidence>
<reference evidence="1 2" key="1">
    <citation type="journal article" date="2023" name="G3 (Bethesda)">
        <title>A chromosome-length genome assembly and annotation of blackberry (Rubus argutus, cv. 'Hillquist').</title>
        <authorList>
            <person name="Bruna T."/>
            <person name="Aryal R."/>
            <person name="Dudchenko O."/>
            <person name="Sargent D.J."/>
            <person name="Mead D."/>
            <person name="Buti M."/>
            <person name="Cavallini A."/>
            <person name="Hytonen T."/>
            <person name="Andres J."/>
            <person name="Pham M."/>
            <person name="Weisz D."/>
            <person name="Mascagni F."/>
            <person name="Usai G."/>
            <person name="Natali L."/>
            <person name="Bassil N."/>
            <person name="Fernandez G.E."/>
            <person name="Lomsadze A."/>
            <person name="Armour M."/>
            <person name="Olukolu B."/>
            <person name="Poorten T."/>
            <person name="Britton C."/>
            <person name="Davik J."/>
            <person name="Ashrafi H."/>
            <person name="Aiden E.L."/>
            <person name="Borodovsky M."/>
            <person name="Worthington M."/>
        </authorList>
    </citation>
    <scope>NUCLEOTIDE SEQUENCE [LARGE SCALE GENOMIC DNA]</scope>
    <source>
        <strain evidence="1">PI 553951</strain>
    </source>
</reference>
<dbReference type="Proteomes" id="UP001457282">
    <property type="component" value="Unassembled WGS sequence"/>
</dbReference>
<comment type="caution">
    <text evidence="1">The sequence shown here is derived from an EMBL/GenBank/DDBJ whole genome shotgun (WGS) entry which is preliminary data.</text>
</comment>
<dbReference type="AlphaFoldDB" id="A0AAW1YP85"/>
<keyword evidence="2" id="KW-1185">Reference proteome</keyword>
<organism evidence="1 2">
    <name type="scientific">Rubus argutus</name>
    <name type="common">Southern blackberry</name>
    <dbReference type="NCBI Taxonomy" id="59490"/>
    <lineage>
        <taxon>Eukaryota</taxon>
        <taxon>Viridiplantae</taxon>
        <taxon>Streptophyta</taxon>
        <taxon>Embryophyta</taxon>
        <taxon>Tracheophyta</taxon>
        <taxon>Spermatophyta</taxon>
        <taxon>Magnoliopsida</taxon>
        <taxon>eudicotyledons</taxon>
        <taxon>Gunneridae</taxon>
        <taxon>Pentapetalae</taxon>
        <taxon>rosids</taxon>
        <taxon>fabids</taxon>
        <taxon>Rosales</taxon>
        <taxon>Rosaceae</taxon>
        <taxon>Rosoideae</taxon>
        <taxon>Rosoideae incertae sedis</taxon>
        <taxon>Rubus</taxon>
    </lineage>
</organism>
<protein>
    <recommendedName>
        <fullName evidence="3">MHC class I antigen</fullName>
    </recommendedName>
</protein>
<name>A0AAW1YP85_RUBAR</name>
<evidence type="ECO:0000313" key="2">
    <source>
        <dbReference type="Proteomes" id="UP001457282"/>
    </source>
</evidence>
<accession>A0AAW1YP85</accession>
<gene>
    <name evidence="1" type="ORF">M0R45_005797</name>
</gene>
<evidence type="ECO:0008006" key="3">
    <source>
        <dbReference type="Google" id="ProtNLM"/>
    </source>
</evidence>